<keyword evidence="3" id="KW-1185">Reference proteome</keyword>
<sequence>MTVYFDKTTEAIAHFIGLFAIAIEEVRLREAYEEFKALQKAQEDPQELSSVPVTVKANYELEGFDPRVSYRPVEPDLVETSLGRHPGVHPEEITPSRPVSEIDNPGPYTPNAPSSTSSGGAAEFQIDPPGSTAVYASQHIWLSDNDVVSLGGHGLHVESQVDNSALMNDLIEAARQMSPLGDEEIPGSPEEIATYITTAAQELDAFSADGQEGAFVAKSETLEGTFVDGELVEQAPSLEDYLPPQEEMPDGKPAPTDQAGGAFTAGKGPVSIEPAVELQAGGNTLVNSVQLTNNSLQSQVLAVAGDHVELNAISQINVLCDNDLLSPALNGWNLDSAKPSETFNIAMFKHLDPSPANTEQAGVGDFPKVWAITEIEGDLLIVNWIEQFTFVTDEDTAVLASAGTKASIITGDNTAINDVSLAELGHYYDLIFVGGDVYDANIIQQANILLDNDLVDAVEGFGTSGQGSVSTGENLLWNEAGIVEAGGATTVEPMPESYLDAFGDLAGDKKSLPKDVLRDDAFAGMNGLKVLNIKGHLVNLNSIKQTNILGDSDEVALAKNKLVGHAKADWTISTGSNSLVNYAGIVDADPGKTIYTGGNAYSDEVLFQAQLIDTEPDLAAQNPDALINEAVAFLGEDMMAPDPGPKPLDHAPPPIDTTSADPMQSMLA</sequence>
<feature type="region of interest" description="Disordered" evidence="1">
    <location>
        <begin position="79"/>
        <end position="125"/>
    </location>
</feature>
<gene>
    <name evidence="2" type="ORF">AU381_04280</name>
</gene>
<evidence type="ECO:0000313" key="2">
    <source>
        <dbReference type="EMBL" id="OAP41111.1"/>
    </source>
</evidence>
<dbReference type="RefSeq" id="WP_064241408.1">
    <property type="nucleotide sequence ID" value="NZ_LPUX01000053.1"/>
</dbReference>
<accession>A0A178Y0W4</accession>
<feature type="compositionally biased region" description="Polar residues" evidence="1">
    <location>
        <begin position="656"/>
        <end position="668"/>
    </location>
</feature>
<dbReference type="AlphaFoldDB" id="A0A178Y0W4"/>
<comment type="caution">
    <text evidence="2">The sequence shown here is derived from an EMBL/GenBank/DDBJ whole genome shotgun (WGS) entry which is preliminary data.</text>
</comment>
<name>A0A178Y0W4_9HYPH</name>
<reference evidence="2 3" key="1">
    <citation type="journal article" date="2016" name="Int. J. Syst. Evol. Microbiol.">
        <title>Ensifer glycinis sp. nov., an novel rhizobial species associated with Glycine spp.</title>
        <authorList>
            <person name="Yan H."/>
            <person name="Yan J."/>
            <person name="Sui X.H."/>
            <person name="Wang E.T."/>
            <person name="Chen W.X."/>
            <person name="Zhang X.X."/>
            <person name="Chen W.F."/>
        </authorList>
    </citation>
    <scope>NUCLEOTIDE SEQUENCE [LARGE SCALE GENOMIC DNA]</scope>
    <source>
        <strain evidence="2 3">CCBAU 23380</strain>
    </source>
</reference>
<feature type="compositionally biased region" description="Pro residues" evidence="1">
    <location>
        <begin position="642"/>
        <end position="655"/>
    </location>
</feature>
<feature type="region of interest" description="Disordered" evidence="1">
    <location>
        <begin position="639"/>
        <end position="668"/>
    </location>
</feature>
<protein>
    <submittedName>
        <fullName evidence="2">Type I secretion protein</fullName>
    </submittedName>
</protein>
<evidence type="ECO:0000313" key="3">
    <source>
        <dbReference type="Proteomes" id="UP000094025"/>
    </source>
</evidence>
<dbReference type="EMBL" id="LPUX01000053">
    <property type="protein sequence ID" value="OAP41111.1"/>
    <property type="molecule type" value="Genomic_DNA"/>
</dbReference>
<dbReference type="Proteomes" id="UP000094025">
    <property type="component" value="Unassembled WGS sequence"/>
</dbReference>
<feature type="region of interest" description="Disordered" evidence="1">
    <location>
        <begin position="242"/>
        <end position="268"/>
    </location>
</feature>
<dbReference type="STRING" id="1472378.AU381_04280"/>
<evidence type="ECO:0000256" key="1">
    <source>
        <dbReference type="SAM" id="MobiDB-lite"/>
    </source>
</evidence>
<proteinExistence type="predicted"/>
<dbReference type="OrthoDB" id="8283038at2"/>
<organism evidence="2 3">
    <name type="scientific">Sinorhizobium glycinis</name>
    <dbReference type="NCBI Taxonomy" id="1472378"/>
    <lineage>
        <taxon>Bacteria</taxon>
        <taxon>Pseudomonadati</taxon>
        <taxon>Pseudomonadota</taxon>
        <taxon>Alphaproteobacteria</taxon>
        <taxon>Hyphomicrobiales</taxon>
        <taxon>Rhizobiaceae</taxon>
        <taxon>Sinorhizobium/Ensifer group</taxon>
        <taxon>Sinorhizobium</taxon>
    </lineage>
</organism>